<reference evidence="1" key="1">
    <citation type="submission" date="2021-05" db="EMBL/GenBank/DDBJ databases">
        <title>An isolated secondary fermenter in methanogenic hydrocarbon-degrading communities.</title>
        <authorList>
            <person name="Liu Y.-F."/>
            <person name="Liu Z.-l."/>
        </authorList>
    </citation>
    <scope>NUCLEOTIDE SEQUENCE</scope>
    <source>
        <strain evidence="1">L-13</strain>
    </source>
</reference>
<keyword evidence="2" id="KW-1185">Reference proteome</keyword>
<proteinExistence type="predicted"/>
<evidence type="ECO:0000313" key="2">
    <source>
        <dbReference type="Proteomes" id="UP000682204"/>
    </source>
</evidence>
<dbReference type="Proteomes" id="UP000682204">
    <property type="component" value="Chromosome"/>
</dbReference>
<organism evidence="1 2">
    <name type="scientific">Aminirod propionatiphilus</name>
    <dbReference type="NCBI Taxonomy" id="3415223"/>
    <lineage>
        <taxon>Bacteria</taxon>
        <taxon>Thermotogati</taxon>
        <taxon>Synergistota</taxon>
        <taxon>Synergistia</taxon>
        <taxon>Synergistales</taxon>
        <taxon>Aminiphilaceae</taxon>
        <taxon>Aminirod</taxon>
    </lineage>
</organism>
<accession>A0ACD1DX41</accession>
<protein>
    <submittedName>
        <fullName evidence="1">Uncharacterized protein</fullName>
    </submittedName>
</protein>
<dbReference type="EMBL" id="CP074691">
    <property type="protein sequence ID" value="QVL36758.1"/>
    <property type="molecule type" value="Genomic_DNA"/>
</dbReference>
<sequence>MMDAIHLAFEDAFENTAQHEPQLVANLVWHLPKQLNSITLSSKGNSLKTGGVFVHAQPFVRADSFPKTKPESVEIGDLLLLRTAYQAETLIDRRAMLLQAKKTANLSARLYNENQHYLYAHWPIFEYVQSTPRLKGQKRHIKGLDVYDATKFLLIANGPLLFSPCCCGSAPFLRHYCLRHHCFGHCPALTAHPTEPCLSHHRCFAMDLLDFIFGASGKTYNEEFHHRVNGWDKVIEDLTKITAKRNSVFMERASGRVSRKRGELMFALLPHEGMPSFSRFSHLELCAPDITGMDGPPSVPDSNYGEDGEEERGISILEFAININSEGAPRE</sequence>
<name>A0ACD1DX41_9BACT</name>
<gene>
    <name evidence="1" type="ORF">KIH16_02930</name>
</gene>
<evidence type="ECO:0000313" key="1">
    <source>
        <dbReference type="EMBL" id="QVL36758.1"/>
    </source>
</evidence>